<evidence type="ECO:0000313" key="1">
    <source>
        <dbReference type="EMBL" id="KAJ8891259.1"/>
    </source>
</evidence>
<comment type="caution">
    <text evidence="1">The sequence shown here is derived from an EMBL/GenBank/DDBJ whole genome shotgun (WGS) entry which is preliminary data.</text>
</comment>
<proteinExistence type="predicted"/>
<dbReference type="InterPro" id="IPR043128">
    <property type="entry name" value="Rev_trsase/Diguanyl_cyclase"/>
</dbReference>
<gene>
    <name evidence="1" type="ORF">PR048_010775</name>
</gene>
<dbReference type="SUPFAM" id="SSF56672">
    <property type="entry name" value="DNA/RNA polymerases"/>
    <property type="match status" value="1"/>
</dbReference>
<dbReference type="InterPro" id="IPR043502">
    <property type="entry name" value="DNA/RNA_pol_sf"/>
</dbReference>
<organism evidence="1 2">
    <name type="scientific">Dryococelus australis</name>
    <dbReference type="NCBI Taxonomy" id="614101"/>
    <lineage>
        <taxon>Eukaryota</taxon>
        <taxon>Metazoa</taxon>
        <taxon>Ecdysozoa</taxon>
        <taxon>Arthropoda</taxon>
        <taxon>Hexapoda</taxon>
        <taxon>Insecta</taxon>
        <taxon>Pterygota</taxon>
        <taxon>Neoptera</taxon>
        <taxon>Polyneoptera</taxon>
        <taxon>Phasmatodea</taxon>
        <taxon>Verophasmatodea</taxon>
        <taxon>Anareolatae</taxon>
        <taxon>Phasmatidae</taxon>
        <taxon>Eurycanthinae</taxon>
        <taxon>Dryococelus</taxon>
    </lineage>
</organism>
<evidence type="ECO:0000313" key="2">
    <source>
        <dbReference type="Proteomes" id="UP001159363"/>
    </source>
</evidence>
<protein>
    <submittedName>
        <fullName evidence="1">Uncharacterized protein</fullName>
    </submittedName>
</protein>
<keyword evidence="2" id="KW-1185">Reference proteome</keyword>
<dbReference type="EMBL" id="JARBHB010000003">
    <property type="protein sequence ID" value="KAJ8891259.1"/>
    <property type="molecule type" value="Genomic_DNA"/>
</dbReference>
<sequence>MFHKKGSPNTAKYSTEAEAFLKVTLDWNVISREASLYASTILCVRKKYCTGNINKITIKYREGPIKTRDVLRLSQGVRYLTTLDITHLSCSETVSMCLLLCRSAYVLWWPSEECRGFARAYVVDILITSNNFYDHFRHVHIVLTKFKMQK</sequence>
<name>A0ABQ9I3N0_9NEOP</name>
<accession>A0ABQ9I3N0</accession>
<dbReference type="Gene3D" id="3.30.70.270">
    <property type="match status" value="1"/>
</dbReference>
<reference evidence="1 2" key="1">
    <citation type="submission" date="2023-02" db="EMBL/GenBank/DDBJ databases">
        <title>LHISI_Scaffold_Assembly.</title>
        <authorList>
            <person name="Stuart O.P."/>
            <person name="Cleave R."/>
            <person name="Magrath M.J.L."/>
            <person name="Mikheyev A.S."/>
        </authorList>
    </citation>
    <scope>NUCLEOTIDE SEQUENCE [LARGE SCALE GENOMIC DNA]</scope>
    <source>
        <strain evidence="1">Daus_M_001</strain>
        <tissue evidence="1">Leg muscle</tissue>
    </source>
</reference>
<dbReference type="Proteomes" id="UP001159363">
    <property type="component" value="Chromosome 3"/>
</dbReference>